<reference evidence="2 3" key="1">
    <citation type="submission" date="2023-10" db="EMBL/GenBank/DDBJ databases">
        <title>Development of a sustainable strategy for remediation of hydrocarbon-contaminated territories based on the waste exchange concept.</title>
        <authorList>
            <person name="Krivoruchko A."/>
        </authorList>
    </citation>
    <scope>NUCLEOTIDE SEQUENCE [LARGE SCALE GENOMIC DNA]</scope>
    <source>
        <strain evidence="2 3">IEGM 1323</strain>
    </source>
</reference>
<protein>
    <submittedName>
        <fullName evidence="2">Zinc-binding dehydrogenase</fullName>
    </submittedName>
</protein>
<dbReference type="InterPro" id="IPR036291">
    <property type="entry name" value="NAD(P)-bd_dom_sf"/>
</dbReference>
<gene>
    <name evidence="2" type="ORF">R3P96_03460</name>
</gene>
<sequence length="318" mass="32789">MKAAVLTEFGVPTYTDHDNPAPAEGLEVIDVAAATLNAVDIVIAAGTHYLSPRSLPAVSGIEGAGTTQDGRRVYFSLPVSPYGSMAQQALVPTASLVELPDGLDFSTAATLGNAGLAALMPLTHGGRMTAGENVVILGGTGVVGRLAVQAARLLGAGSVTVVGRDEAALESTRDLGATATVAIGDRSVDELSSAIRQASTGADVIVDYAWGTVALAALRAGNRRVRLVQIGDRAGAETTVPAQLLRSLGASIVGFMPMHYGPDATSQAYRTLTDWAVTGQIAVQYENVPLAEVTSAWGRAPYTRHKLVLLPGMGRSCR</sequence>
<dbReference type="InterPro" id="IPR020843">
    <property type="entry name" value="ER"/>
</dbReference>
<dbReference type="InterPro" id="IPR013149">
    <property type="entry name" value="ADH-like_C"/>
</dbReference>
<evidence type="ECO:0000313" key="2">
    <source>
        <dbReference type="EMBL" id="MDV6260389.1"/>
    </source>
</evidence>
<dbReference type="PANTHER" id="PTHR43677">
    <property type="entry name" value="SHORT-CHAIN DEHYDROGENASE/REDUCTASE"/>
    <property type="match status" value="1"/>
</dbReference>
<dbReference type="EMBL" id="JAWLJX010000001">
    <property type="protein sequence ID" value="MDV6260389.1"/>
    <property type="molecule type" value="Genomic_DNA"/>
</dbReference>
<dbReference type="PANTHER" id="PTHR43677:SF11">
    <property type="entry name" value="ZINC-CONTAINING ALCOHOL DEHYDROGENASE"/>
    <property type="match status" value="1"/>
</dbReference>
<dbReference type="Gene3D" id="3.40.50.720">
    <property type="entry name" value="NAD(P)-binding Rossmann-like Domain"/>
    <property type="match status" value="1"/>
</dbReference>
<evidence type="ECO:0000313" key="3">
    <source>
        <dbReference type="Proteomes" id="UP001185755"/>
    </source>
</evidence>
<accession>A0ABU4B876</accession>
<dbReference type="Pfam" id="PF00107">
    <property type="entry name" value="ADH_zinc_N"/>
    <property type="match status" value="1"/>
</dbReference>
<dbReference type="SUPFAM" id="SSF50129">
    <property type="entry name" value="GroES-like"/>
    <property type="match status" value="1"/>
</dbReference>
<dbReference type="SUPFAM" id="SSF51735">
    <property type="entry name" value="NAD(P)-binding Rossmann-fold domains"/>
    <property type="match status" value="1"/>
</dbReference>
<feature type="domain" description="Enoyl reductase (ER)" evidence="1">
    <location>
        <begin position="10"/>
        <end position="309"/>
    </location>
</feature>
<dbReference type="Gene3D" id="3.90.180.10">
    <property type="entry name" value="Medium-chain alcohol dehydrogenases, catalytic domain"/>
    <property type="match status" value="1"/>
</dbReference>
<dbReference type="SMART" id="SM00829">
    <property type="entry name" value="PKS_ER"/>
    <property type="match status" value="1"/>
</dbReference>
<dbReference type="Proteomes" id="UP001185755">
    <property type="component" value="Unassembled WGS sequence"/>
</dbReference>
<name>A0ABU4B876_9NOCA</name>
<organism evidence="2 3">
    <name type="scientific">Rhodococcoides yunnanense</name>
    <dbReference type="NCBI Taxonomy" id="278209"/>
    <lineage>
        <taxon>Bacteria</taxon>
        <taxon>Bacillati</taxon>
        <taxon>Actinomycetota</taxon>
        <taxon>Actinomycetes</taxon>
        <taxon>Mycobacteriales</taxon>
        <taxon>Nocardiaceae</taxon>
        <taxon>Rhodococcoides</taxon>
    </lineage>
</organism>
<dbReference type="InterPro" id="IPR051397">
    <property type="entry name" value="Zn-ADH-like_protein"/>
</dbReference>
<proteinExistence type="predicted"/>
<evidence type="ECO:0000259" key="1">
    <source>
        <dbReference type="SMART" id="SM00829"/>
    </source>
</evidence>
<keyword evidence="3" id="KW-1185">Reference proteome</keyword>
<dbReference type="InterPro" id="IPR011032">
    <property type="entry name" value="GroES-like_sf"/>
</dbReference>
<dbReference type="RefSeq" id="WP_317563210.1">
    <property type="nucleotide sequence ID" value="NZ_JAWLJX010000001.1"/>
</dbReference>
<comment type="caution">
    <text evidence="2">The sequence shown here is derived from an EMBL/GenBank/DDBJ whole genome shotgun (WGS) entry which is preliminary data.</text>
</comment>